<feature type="domain" description="Transcription regulator AsnC/Lrp ligand binding" evidence="1">
    <location>
        <begin position="7"/>
        <end position="75"/>
    </location>
</feature>
<proteinExistence type="predicted"/>
<evidence type="ECO:0000313" key="2">
    <source>
        <dbReference type="EMBL" id="KXB05262.1"/>
    </source>
</evidence>
<evidence type="ECO:0000259" key="1">
    <source>
        <dbReference type="Pfam" id="PF01037"/>
    </source>
</evidence>
<sequence length="78" mass="8440">MVEAYCLISVRPGTSSEIFERVKELDNAISVEAVTGSYDIVAKIKAESLEVLTETVFSEIRGIKGVTSTSTLTVVDLE</sequence>
<dbReference type="EMBL" id="LHYC01000025">
    <property type="protein sequence ID" value="KXB05262.1"/>
    <property type="molecule type" value="Genomic_DNA"/>
</dbReference>
<dbReference type="Gene3D" id="3.30.70.920">
    <property type="match status" value="1"/>
</dbReference>
<gene>
    <name evidence="2" type="ORF">AKJ49_01175</name>
</gene>
<dbReference type="Pfam" id="PF01037">
    <property type="entry name" value="AsnC_trans_reg"/>
    <property type="match status" value="1"/>
</dbReference>
<dbReference type="SUPFAM" id="SSF54909">
    <property type="entry name" value="Dimeric alpha+beta barrel"/>
    <property type="match status" value="1"/>
</dbReference>
<dbReference type="InterPro" id="IPR011008">
    <property type="entry name" value="Dimeric_a/b-barrel"/>
</dbReference>
<dbReference type="Proteomes" id="UP000070549">
    <property type="component" value="Unassembled WGS sequence"/>
</dbReference>
<name>A0A133VFQ0_9EURY</name>
<dbReference type="InterPro" id="IPR019887">
    <property type="entry name" value="Tscrpt_reg_AsnC/Lrp_C"/>
</dbReference>
<keyword evidence="3" id="KW-1185">Reference proteome</keyword>
<reference evidence="2 3" key="1">
    <citation type="journal article" date="2016" name="Sci. Rep.">
        <title>Metabolic traits of an uncultured archaeal lineage -MSBL1- from brine pools of the Red Sea.</title>
        <authorList>
            <person name="Mwirichia R."/>
            <person name="Alam I."/>
            <person name="Rashid M."/>
            <person name="Vinu M."/>
            <person name="Ba-Alawi W."/>
            <person name="Anthony Kamau A."/>
            <person name="Kamanda Ngugi D."/>
            <person name="Goker M."/>
            <person name="Klenk H.P."/>
            <person name="Bajic V."/>
            <person name="Stingl U."/>
        </authorList>
    </citation>
    <scope>NUCLEOTIDE SEQUENCE [LARGE SCALE GENOMIC DNA]</scope>
    <source>
        <strain evidence="2">SCGC-AAA382A03</strain>
    </source>
</reference>
<evidence type="ECO:0000313" key="3">
    <source>
        <dbReference type="Proteomes" id="UP000070549"/>
    </source>
</evidence>
<accession>A0A133VFQ0</accession>
<dbReference type="AlphaFoldDB" id="A0A133VFQ0"/>
<protein>
    <recommendedName>
        <fullName evidence="1">Transcription regulator AsnC/Lrp ligand binding domain-containing protein</fullName>
    </recommendedName>
</protein>
<comment type="caution">
    <text evidence="2">The sequence shown here is derived from an EMBL/GenBank/DDBJ whole genome shotgun (WGS) entry which is preliminary data.</text>
</comment>
<organism evidence="2 3">
    <name type="scientific">candidate division MSBL1 archaeon SCGC-AAA382A03</name>
    <dbReference type="NCBI Taxonomy" id="1698278"/>
    <lineage>
        <taxon>Archaea</taxon>
        <taxon>Methanobacteriati</taxon>
        <taxon>Methanobacteriota</taxon>
        <taxon>candidate division MSBL1</taxon>
    </lineage>
</organism>